<evidence type="ECO:0000313" key="3">
    <source>
        <dbReference type="Proteomes" id="UP001225906"/>
    </source>
</evidence>
<dbReference type="PANTHER" id="PTHR35024">
    <property type="entry name" value="HYPOTHETICAL CYTOSOLIC PROTEIN"/>
    <property type="match status" value="1"/>
</dbReference>
<organism evidence="2 3">
    <name type="scientific">Methylophilus aquaticus</name>
    <dbReference type="NCBI Taxonomy" id="1971610"/>
    <lineage>
        <taxon>Bacteria</taxon>
        <taxon>Pseudomonadati</taxon>
        <taxon>Pseudomonadota</taxon>
        <taxon>Betaproteobacteria</taxon>
        <taxon>Nitrosomonadales</taxon>
        <taxon>Methylophilaceae</taxon>
        <taxon>Methylophilus</taxon>
    </lineage>
</organism>
<accession>A0ABT9JPH9</accession>
<proteinExistence type="inferred from homology"/>
<name>A0ABT9JPH9_9PROT</name>
<dbReference type="Proteomes" id="UP001225906">
    <property type="component" value="Unassembled WGS sequence"/>
</dbReference>
<reference evidence="3" key="1">
    <citation type="journal article" date="2019" name="Int. J. Syst. Evol. Microbiol.">
        <title>The Global Catalogue of Microorganisms (GCM) 10K type strain sequencing project: providing services to taxonomists for standard genome sequencing and annotation.</title>
        <authorList>
            <consortium name="The Broad Institute Genomics Platform"/>
            <consortium name="The Broad Institute Genome Sequencing Center for Infectious Disease"/>
            <person name="Wu L."/>
            <person name="Ma J."/>
        </authorList>
    </citation>
    <scope>NUCLEOTIDE SEQUENCE [LARGE SCALE GENOMIC DNA]</scope>
    <source>
        <strain evidence="3">VKM B-3159</strain>
    </source>
</reference>
<comment type="caution">
    <text evidence="2">The sequence shown here is derived from an EMBL/GenBank/DDBJ whole genome shotgun (WGS) entry which is preliminary data.</text>
</comment>
<dbReference type="InterPro" id="IPR007607">
    <property type="entry name" value="BacA/B"/>
</dbReference>
<dbReference type="PANTHER" id="PTHR35024:SF4">
    <property type="entry name" value="POLYMER-FORMING CYTOSKELETAL PROTEIN"/>
    <property type="match status" value="1"/>
</dbReference>
<protein>
    <submittedName>
        <fullName evidence="2">Polymer-forming cytoskeletal protein</fullName>
    </submittedName>
</protein>
<dbReference type="Pfam" id="PF04519">
    <property type="entry name" value="Bactofilin"/>
    <property type="match status" value="1"/>
</dbReference>
<comment type="similarity">
    <text evidence="1">Belongs to the bactofilin family.</text>
</comment>
<evidence type="ECO:0000256" key="1">
    <source>
        <dbReference type="ARBA" id="ARBA00044755"/>
    </source>
</evidence>
<dbReference type="EMBL" id="JAVCAP010000001">
    <property type="protein sequence ID" value="MDP8566481.1"/>
    <property type="molecule type" value="Genomic_DNA"/>
</dbReference>
<gene>
    <name evidence="2" type="ORF">Q9291_01340</name>
</gene>
<keyword evidence="3" id="KW-1185">Reference proteome</keyword>
<sequence length="131" mass="14173">MFFKKSIQIDSHIDTLVGHETHIHGDMQFAGGLRVDGAIIGNVIENREHPSTLIISENGSVTGAVEASKVVLNGIIRGPVKSSVFIELQNKARIIGDLYYKSLEMHTGAVIEGKLIYLGEQAEIVPPVDAP</sequence>
<dbReference type="RefSeq" id="WP_306388180.1">
    <property type="nucleotide sequence ID" value="NZ_JAVCAP010000001.1"/>
</dbReference>
<evidence type="ECO:0000313" key="2">
    <source>
        <dbReference type="EMBL" id="MDP8566481.1"/>
    </source>
</evidence>